<organism evidence="3 4">
    <name type="scientific">Dehalobacterium formicoaceticum</name>
    <dbReference type="NCBI Taxonomy" id="51515"/>
    <lineage>
        <taxon>Bacteria</taxon>
        <taxon>Bacillati</taxon>
        <taxon>Bacillota</taxon>
        <taxon>Clostridia</taxon>
        <taxon>Eubacteriales</taxon>
        <taxon>Peptococcaceae</taxon>
        <taxon>Dehalobacterium</taxon>
    </lineage>
</organism>
<evidence type="ECO:0000313" key="4">
    <source>
        <dbReference type="Proteomes" id="UP001524944"/>
    </source>
</evidence>
<feature type="region of interest" description="Disordered" evidence="1">
    <location>
        <begin position="74"/>
        <end position="104"/>
    </location>
</feature>
<feature type="signal peptide" evidence="2">
    <location>
        <begin position="1"/>
        <end position="25"/>
    </location>
</feature>
<gene>
    <name evidence="3" type="ORF">NVS47_09685</name>
</gene>
<evidence type="ECO:0000256" key="2">
    <source>
        <dbReference type="SAM" id="SignalP"/>
    </source>
</evidence>
<evidence type="ECO:0000313" key="3">
    <source>
        <dbReference type="EMBL" id="MCR6545775.1"/>
    </source>
</evidence>
<keyword evidence="2" id="KW-0732">Signal</keyword>
<proteinExistence type="predicted"/>
<reference evidence="3 4" key="1">
    <citation type="submission" date="2022-08" db="EMBL/GenBank/DDBJ databases">
        <title>Proteogenomics of the novel Dehalobacterium formicoaceticum strain EZ94 highlights a key role of methyltransferases during anaerobic dichloromethane degradation.</title>
        <authorList>
            <person name="Wasmund K."/>
        </authorList>
    </citation>
    <scope>NUCLEOTIDE SEQUENCE [LARGE SCALE GENOMIC DNA]</scope>
    <source>
        <strain evidence="3 4">EZ94</strain>
    </source>
</reference>
<comment type="caution">
    <text evidence="3">The sequence shown here is derived from an EMBL/GenBank/DDBJ whole genome shotgun (WGS) entry which is preliminary data.</text>
</comment>
<dbReference type="Proteomes" id="UP001524944">
    <property type="component" value="Unassembled WGS sequence"/>
</dbReference>
<feature type="chain" id="PRO_5047018506" evidence="2">
    <location>
        <begin position="26"/>
        <end position="164"/>
    </location>
</feature>
<keyword evidence="4" id="KW-1185">Reference proteome</keyword>
<dbReference type="EMBL" id="JANPWE010000004">
    <property type="protein sequence ID" value="MCR6545775.1"/>
    <property type="molecule type" value="Genomic_DNA"/>
</dbReference>
<dbReference type="RefSeq" id="WP_089611025.1">
    <property type="nucleotide sequence ID" value="NZ_CP022121.1"/>
</dbReference>
<accession>A0ABT1Y4H8</accession>
<sequence length="164" mass="18473">MVKKRIIGTIVTAALGLSLVGAANADTVDNLMSPKGMDGQQAKANITQQEMIAKEQKMPYLTMDKAETRKEITVVTKDTKDTNDTKDTKDTKDTENNKKEKQDAVRIYPNQMTQMPESMVEFHEKNYDEMVDMHESMQDVPMHGDMGQMSRQMHNGGMHGMMGK</sequence>
<protein>
    <submittedName>
        <fullName evidence="3">Uncharacterized protein</fullName>
    </submittedName>
</protein>
<evidence type="ECO:0000256" key="1">
    <source>
        <dbReference type="SAM" id="MobiDB-lite"/>
    </source>
</evidence>
<name>A0ABT1Y4H8_9FIRM</name>